<protein>
    <submittedName>
        <fullName evidence="1">Tetratricopeptide (TPR) repeat protein</fullName>
    </submittedName>
</protein>
<keyword evidence="2" id="KW-1185">Reference proteome</keyword>
<evidence type="ECO:0000313" key="1">
    <source>
        <dbReference type="EMBL" id="MDR6865882.1"/>
    </source>
</evidence>
<dbReference type="EMBL" id="JAVDUM010000002">
    <property type="protein sequence ID" value="MDR6865882.1"/>
    <property type="molecule type" value="Genomic_DNA"/>
</dbReference>
<proteinExistence type="predicted"/>
<comment type="caution">
    <text evidence="1">The sequence shown here is derived from an EMBL/GenBank/DDBJ whole genome shotgun (WGS) entry which is preliminary data.</text>
</comment>
<evidence type="ECO:0000313" key="2">
    <source>
        <dbReference type="Proteomes" id="UP001259347"/>
    </source>
</evidence>
<dbReference type="Gene3D" id="1.25.40.10">
    <property type="entry name" value="Tetratricopeptide repeat domain"/>
    <property type="match status" value="2"/>
</dbReference>
<dbReference type="Proteomes" id="UP001259347">
    <property type="component" value="Unassembled WGS sequence"/>
</dbReference>
<dbReference type="SUPFAM" id="SSF48452">
    <property type="entry name" value="TPR-like"/>
    <property type="match status" value="1"/>
</dbReference>
<sequence length="886" mass="96933">MTEHVQIEKVVETARAFIAEGDQGEAQALLTRALLSAPPAQTASEATAIAEATGALIGLDAGLLPLDVLLEHIERMDVLTDGFDDAATEEARAVAEVQAVEWVHEDGDEDMDPVVLVDVLRLASALVHRHAEAEHIGVRRAAAEAALTAQMIRNWLGQDPLSIAVALEALALSLTGEEDARMRLIRINALASAARFLIENDAEPQDARFLLRSVVSESVDLPDALRFRFSALLRLADLDIEDGASTEDALREGLEALHAGDDPDRRSAWLRCRFADDLLQRLPDEERDERSVAEWTRLLERFAVSSDPEVRHAALEYVRIRAGAAATMTAADLRILQVADARFQDDRHPDTMAARFLIAVRIAEVFGVPDARPVGDATSAPRDIAHAVRLAEDLPRRFPEAMEDDDLAPEVARALLERALRLSDLGRRDEALALLTDIRTGFRSVREPGRLRHLFAQADYWSARLTREGGDRARGRRLAEAMVDEFGADPDPDVRIWAGNTLFSTWRAEQVDDEEAEAAFQRFAELFGDDQDVRIRRLDASRLTTQAHRAHERGARERAVELFQAVVSTYEDDPDGEIADDVRLARENLTVLSLALPSPATATDAGGARYRALRDRLLTADELLNTGRGEEAARLWQATIDETAGDPDTETALLGLAAMDVWSAELAEAGRWAAVADLSRRATVIREGMDHRAGQIRARAYLRLALALSRLGDPRAAVATYEALDGLVAGSEDDEIVTARQQAAYNRAVLLDDLGEVDAALYAYDHVLAVHTARIDSASQRLRRVKALRNKALILDGLGRIAEAAGAHRLILDIATAAPDAELNQRARASAFDLAACFTRLGDPASAAATYAWVRTAVGLGLSDAEVRSAVRSQKVAEKEARRRGR</sequence>
<dbReference type="RefSeq" id="WP_310017127.1">
    <property type="nucleotide sequence ID" value="NZ_JAVDUM010000002.1"/>
</dbReference>
<dbReference type="InterPro" id="IPR011990">
    <property type="entry name" value="TPR-like_helical_dom_sf"/>
</dbReference>
<accession>A0ABU1SAK8</accession>
<reference evidence="1 2" key="1">
    <citation type="submission" date="2023-07" db="EMBL/GenBank/DDBJ databases">
        <title>Sorghum-associated microbial communities from plants grown in Nebraska, USA.</title>
        <authorList>
            <person name="Schachtman D."/>
        </authorList>
    </citation>
    <scope>NUCLEOTIDE SEQUENCE [LARGE SCALE GENOMIC DNA]</scope>
    <source>
        <strain evidence="1 2">2980</strain>
    </source>
</reference>
<gene>
    <name evidence="1" type="ORF">J2Y69_000467</name>
</gene>
<name>A0ABU1SAK8_9MICO</name>
<organism evidence="1 2">
    <name type="scientific">Microbacterium resistens</name>
    <dbReference type="NCBI Taxonomy" id="156977"/>
    <lineage>
        <taxon>Bacteria</taxon>
        <taxon>Bacillati</taxon>
        <taxon>Actinomycetota</taxon>
        <taxon>Actinomycetes</taxon>
        <taxon>Micrococcales</taxon>
        <taxon>Microbacteriaceae</taxon>
        <taxon>Microbacterium</taxon>
    </lineage>
</organism>